<evidence type="ECO:0000313" key="1">
    <source>
        <dbReference type="EMBL" id="QJS39036.1"/>
    </source>
</evidence>
<dbReference type="EMBL" id="MN304825">
    <property type="protein sequence ID" value="QJS39036.1"/>
    <property type="molecule type" value="Other_DNA"/>
</dbReference>
<sequence>MAMTEESMDQVEVNCLCAQHAQTCTRPRCFAKEGLCANWFYNPALAFEGFDIPDSYQEGHGVDIEVKCSHHSSKLCHNGHDMICSYSRLGSHINIRCICNKPRPHMSLIEAACSMYNLN</sequence>
<name>A0A6M4RU15_ADEC2</name>
<accession>A0A6M4RU15</accession>
<dbReference type="RefSeq" id="AP_000629.1">
    <property type="nucleotide sequence ID" value="AC_000020.1"/>
</dbReference>
<reference evidence="1" key="2">
    <citation type="submission" date="2019-08" db="EMBL/GenBank/DDBJ databases">
        <authorList>
            <person name="Alemany R."/>
        </authorList>
    </citation>
    <scope>NUCLEOTIDE SEQUENCE</scope>
    <source>
        <strain evidence="1">Toronto A26/61</strain>
    </source>
</reference>
<reference evidence="1" key="1">
    <citation type="journal article" date="2014" name="Mol. Ther.">
        <title>A pRb-responsive, RGD-modified, and hyaluronidase-armed canine oncolytic adenovirus for application in veterinary oncology.</title>
        <authorList>
            <person name="Laborda E."/>
            <person name="Puig-Saus C."/>
            <person name="Rodriguez-Garcia A."/>
            <person name="Moreno R."/>
            <person name="Cascallo M."/>
            <person name="Pastor J."/>
            <person name="Alemany R."/>
        </authorList>
    </citation>
    <scope>NUCLEOTIDE SEQUENCE</scope>
    <source>
        <strain evidence="1">Toronto A26/61</strain>
    </source>
</reference>
<protein>
    <submittedName>
        <fullName evidence="1">Putative E3 region ORF1</fullName>
    </submittedName>
</protein>
<organism evidence="1">
    <name type="scientific">Canine adenovirus serotype 2</name>
    <name type="common">CAdV-2</name>
    <name type="synonym">Canine adenovirus 2</name>
    <dbReference type="NCBI Taxonomy" id="10514"/>
    <lineage>
        <taxon>Viruses</taxon>
        <taxon>Varidnaviria</taxon>
        <taxon>Bamfordvirae</taxon>
        <taxon>Preplasmiviricota</taxon>
        <taxon>Polisuviricotina</taxon>
        <taxon>Pharingeaviricetes</taxon>
        <taxon>Rowavirales</taxon>
        <taxon>Adenoviridae</taxon>
        <taxon>Mastadenovirus</taxon>
        <taxon>Mastadenovirus canidae</taxon>
        <taxon>Canine mastadenovirus A</taxon>
    </lineage>
</organism>
<organismHost>
    <name type="scientific">Canis lupus familiaris</name>
    <name type="common">Dog</name>
    <name type="synonym">Canis familiaris</name>
    <dbReference type="NCBI Taxonomy" id="9615"/>
</organismHost>
<proteinExistence type="predicted"/>